<proteinExistence type="predicted"/>
<dbReference type="Proteomes" id="UP000027661">
    <property type="component" value="Unassembled WGS sequence"/>
</dbReference>
<dbReference type="PATRIC" id="fig|1339352.3.peg.2837"/>
<comment type="caution">
    <text evidence="1">The sequence shown here is derived from an EMBL/GenBank/DDBJ whole genome shotgun (WGS) entry which is preliminary data.</text>
</comment>
<gene>
    <name evidence="1" type="ORF">M099_2966</name>
</gene>
<reference evidence="1 2" key="1">
    <citation type="submission" date="2014-04" db="EMBL/GenBank/DDBJ databases">
        <authorList>
            <person name="Sears C."/>
            <person name="Carroll K."/>
            <person name="Sack B.R."/>
            <person name="Qadri F."/>
            <person name="Myers L.L."/>
            <person name="Chung G.-T."/>
            <person name="Escheverria P."/>
            <person name="Fraser C.M."/>
            <person name="Sadzewicz L."/>
            <person name="Shefchek K.A."/>
            <person name="Tallon L."/>
            <person name="Das S.P."/>
            <person name="Daugherty S."/>
            <person name="Mongodin E.F."/>
        </authorList>
    </citation>
    <scope>NUCLEOTIDE SEQUENCE [LARGE SCALE GENOMIC DNA]</scope>
    <source>
        <strain evidence="1 2">3975 RP4</strain>
    </source>
</reference>
<sequence>MPVKEKSNPDCRLFIFINLNKQRINIRKDTSYVIVSCLEMTILYLRMSKNRLQTRKKRMQSAGAPCIRKNPIKTY</sequence>
<protein>
    <submittedName>
        <fullName evidence="1">Uncharacterized protein</fullName>
    </submittedName>
</protein>
<name>A0A069SL80_PHOVU</name>
<evidence type="ECO:0000313" key="2">
    <source>
        <dbReference type="Proteomes" id="UP000027661"/>
    </source>
</evidence>
<evidence type="ECO:0000313" key="1">
    <source>
        <dbReference type="EMBL" id="KDS52031.1"/>
    </source>
</evidence>
<dbReference type="AlphaFoldDB" id="A0A069SL80"/>
<accession>A0A069SL80</accession>
<dbReference type="EMBL" id="JNHM01000050">
    <property type="protein sequence ID" value="KDS52031.1"/>
    <property type="molecule type" value="Genomic_DNA"/>
</dbReference>
<organism evidence="1 2">
    <name type="scientific">Phocaeicola vulgatus str. 3975 RP4</name>
    <dbReference type="NCBI Taxonomy" id="1339352"/>
    <lineage>
        <taxon>Bacteria</taxon>
        <taxon>Pseudomonadati</taxon>
        <taxon>Bacteroidota</taxon>
        <taxon>Bacteroidia</taxon>
        <taxon>Bacteroidales</taxon>
        <taxon>Bacteroidaceae</taxon>
        <taxon>Phocaeicola</taxon>
    </lineage>
</organism>